<feature type="transmembrane region" description="Helical" evidence="1">
    <location>
        <begin position="7"/>
        <end position="26"/>
    </location>
</feature>
<organism evidence="2 3">
    <name type="scientific">Caulobacter segnis</name>
    <dbReference type="NCBI Taxonomy" id="88688"/>
    <lineage>
        <taxon>Bacteria</taxon>
        <taxon>Pseudomonadati</taxon>
        <taxon>Pseudomonadota</taxon>
        <taxon>Alphaproteobacteria</taxon>
        <taxon>Caulobacterales</taxon>
        <taxon>Caulobacteraceae</taxon>
        <taxon>Caulobacter</taxon>
    </lineage>
</organism>
<evidence type="ECO:0000313" key="2">
    <source>
        <dbReference type="EMBL" id="AVQ00626.1"/>
    </source>
</evidence>
<evidence type="ECO:0000256" key="1">
    <source>
        <dbReference type="SAM" id="Phobius"/>
    </source>
</evidence>
<evidence type="ECO:0000313" key="3">
    <source>
        <dbReference type="Proteomes" id="UP000240527"/>
    </source>
</evidence>
<keyword evidence="1" id="KW-0472">Membrane</keyword>
<accession>A0ABM6TCI1</accession>
<feature type="transmembrane region" description="Helical" evidence="1">
    <location>
        <begin position="141"/>
        <end position="165"/>
    </location>
</feature>
<feature type="transmembrane region" description="Helical" evidence="1">
    <location>
        <begin position="109"/>
        <end position="129"/>
    </location>
</feature>
<keyword evidence="3" id="KW-1185">Reference proteome</keyword>
<gene>
    <name evidence="2" type="ORF">B7G68_01345</name>
</gene>
<feature type="transmembrane region" description="Helical" evidence="1">
    <location>
        <begin position="177"/>
        <end position="202"/>
    </location>
</feature>
<keyword evidence="1" id="KW-0812">Transmembrane</keyword>
<protein>
    <recommendedName>
        <fullName evidence="4">Integral membrane protein</fullName>
    </recommendedName>
</protein>
<dbReference type="EMBL" id="CP027850">
    <property type="protein sequence ID" value="AVQ00626.1"/>
    <property type="molecule type" value="Genomic_DNA"/>
</dbReference>
<dbReference type="RefSeq" id="WP_013077448.1">
    <property type="nucleotide sequence ID" value="NZ_CP027850.1"/>
</dbReference>
<dbReference type="Proteomes" id="UP000240527">
    <property type="component" value="Chromosome"/>
</dbReference>
<sequence>MTDKTRAWRILIALVAAAGPILQYGLMAYDETLATLPAKTVEFFSYFTILSNTLAAIALAAPLVAPESRLALWSEQAGPRAAIATYLAITAVVYHTMLAHTWDPHGLRLAATTLNHTITPAAFLVDLALRGGQGEARWIAALKSMAFPALFGAWTLAHGAATGFYPYPFMDVAKRGYPAVLVTIVQMGVAFALVCLIFVALLRVRSRAALTLKPSAL</sequence>
<proteinExistence type="predicted"/>
<reference evidence="2 3" key="1">
    <citation type="journal article" date="2015" name="Biotechnol. Bioeng.">
        <title>Genome sequence and phenotypic characterization of Caulobacter segnis.</title>
        <authorList>
            <person name="Patel S."/>
            <person name="Fletcher B."/>
            <person name="Scott D.C."/>
            <person name="Ely B."/>
        </authorList>
    </citation>
    <scope>NUCLEOTIDE SEQUENCE [LARGE SCALE GENOMIC DNA]</scope>
    <source>
        <strain evidence="2 3">TK0059</strain>
    </source>
</reference>
<evidence type="ECO:0008006" key="4">
    <source>
        <dbReference type="Google" id="ProtNLM"/>
    </source>
</evidence>
<name>A0ABM6TCI1_9CAUL</name>
<keyword evidence="1" id="KW-1133">Transmembrane helix</keyword>
<dbReference type="InterPro" id="IPR049713">
    <property type="entry name" value="Pr6Pr-like"/>
</dbReference>
<dbReference type="NCBIfam" id="NF038065">
    <property type="entry name" value="Pr6Pr"/>
    <property type="match status" value="1"/>
</dbReference>
<feature type="transmembrane region" description="Helical" evidence="1">
    <location>
        <begin position="77"/>
        <end position="97"/>
    </location>
</feature>
<feature type="transmembrane region" description="Helical" evidence="1">
    <location>
        <begin position="46"/>
        <end position="65"/>
    </location>
</feature>